<dbReference type="AlphaFoldDB" id="A0A2Z2MCD0"/>
<dbReference type="KEGG" id="tprf:A3L09_09670"/>
<comment type="similarity">
    <text evidence="6">Belongs to the eukaryotic ribosomal protein eS31 family.</text>
</comment>
<dbReference type="SMART" id="SM01402">
    <property type="entry name" value="Ribosomal_S27"/>
    <property type="match status" value="1"/>
</dbReference>
<comment type="caution">
    <text evidence="6">Lacks conserved residue(s) required for the propagation of feature annotation.</text>
</comment>
<dbReference type="NCBIfam" id="NF001669">
    <property type="entry name" value="PRK00432.1"/>
    <property type="match status" value="1"/>
</dbReference>
<evidence type="ECO:0000256" key="5">
    <source>
        <dbReference type="ARBA" id="ARBA00023274"/>
    </source>
</evidence>
<dbReference type="HAMAP" id="MF_00777">
    <property type="entry name" value="Ribosomal_eS31"/>
    <property type="match status" value="1"/>
</dbReference>
<evidence type="ECO:0000256" key="2">
    <source>
        <dbReference type="ARBA" id="ARBA00022771"/>
    </source>
</evidence>
<proteinExistence type="inferred from homology"/>
<dbReference type="Pfam" id="PF01599">
    <property type="entry name" value="Ribosomal_S27"/>
    <property type="match status" value="1"/>
</dbReference>
<keyword evidence="1 6" id="KW-0479">Metal-binding</keyword>
<keyword evidence="4 6" id="KW-0689">Ribosomal protein</keyword>
<organism evidence="8 9">
    <name type="scientific">Thermococcus profundus</name>
    <dbReference type="NCBI Taxonomy" id="49899"/>
    <lineage>
        <taxon>Archaea</taxon>
        <taxon>Methanobacteriati</taxon>
        <taxon>Methanobacteriota</taxon>
        <taxon>Thermococci</taxon>
        <taxon>Thermococcales</taxon>
        <taxon>Thermococcaceae</taxon>
        <taxon>Thermococcus</taxon>
    </lineage>
</organism>
<dbReference type="Proteomes" id="UP000250179">
    <property type="component" value="Chromosome"/>
</dbReference>
<feature type="domain" description="Small ribosomal subunit protein eS31" evidence="7">
    <location>
        <begin position="14"/>
        <end position="56"/>
    </location>
</feature>
<keyword evidence="9" id="KW-1185">Reference proteome</keyword>
<dbReference type="GO" id="GO:0008270">
    <property type="term" value="F:zinc ion binding"/>
    <property type="evidence" value="ECO:0007669"/>
    <property type="project" value="UniProtKB-UniRule"/>
</dbReference>
<dbReference type="GeneID" id="33320684"/>
<evidence type="ECO:0000313" key="8">
    <source>
        <dbReference type="EMBL" id="ASJ03506.1"/>
    </source>
</evidence>
<feature type="binding site" evidence="6">
    <location>
        <position position="32"/>
    </location>
    <ligand>
        <name>Zn(2+)</name>
        <dbReference type="ChEBI" id="CHEBI:29105"/>
    </ligand>
</feature>
<name>A0A2Z2MCD0_THEPR</name>
<dbReference type="GO" id="GO:0005840">
    <property type="term" value="C:ribosome"/>
    <property type="evidence" value="ECO:0007669"/>
    <property type="project" value="UniProtKB-KW"/>
</dbReference>
<dbReference type="RefSeq" id="WP_088858763.1">
    <property type="nucleotide sequence ID" value="NZ_CP014862.1"/>
</dbReference>
<dbReference type="InterPro" id="IPR002906">
    <property type="entry name" value="Ribosomal_eS31"/>
</dbReference>
<comment type="cofactor">
    <cofactor evidence="6">
        <name>Zn(2+)</name>
        <dbReference type="ChEBI" id="CHEBI:29105"/>
    </cofactor>
    <text evidence="6">Binds 1 zinc ion per subunit.</text>
</comment>
<gene>
    <name evidence="6" type="primary">rps27ae</name>
    <name evidence="8" type="ORF">A3L09_09670</name>
</gene>
<dbReference type="OrthoDB" id="25142at2157"/>
<dbReference type="GO" id="GO:1990904">
    <property type="term" value="C:ribonucleoprotein complex"/>
    <property type="evidence" value="ECO:0007669"/>
    <property type="project" value="UniProtKB-KW"/>
</dbReference>
<evidence type="ECO:0000259" key="7">
    <source>
        <dbReference type="SMART" id="SM01402"/>
    </source>
</evidence>
<feature type="binding site" evidence="6">
    <location>
        <position position="35"/>
    </location>
    <ligand>
        <name>Zn(2+)</name>
        <dbReference type="ChEBI" id="CHEBI:29105"/>
    </ligand>
</feature>
<protein>
    <recommendedName>
        <fullName evidence="6">Small ribosomal subunit protein eS31</fullName>
    </recommendedName>
</protein>
<dbReference type="InterPro" id="IPR022845">
    <property type="entry name" value="Ribosomal_eS31_arc"/>
</dbReference>
<dbReference type="GO" id="GO:0003735">
    <property type="term" value="F:structural constituent of ribosome"/>
    <property type="evidence" value="ECO:0007669"/>
    <property type="project" value="InterPro"/>
</dbReference>
<feature type="binding site" evidence="6">
    <location>
        <position position="53"/>
    </location>
    <ligand>
        <name>Zn(2+)</name>
        <dbReference type="ChEBI" id="CHEBI:29105"/>
    </ligand>
</feature>
<keyword evidence="3 6" id="KW-0862">Zinc</keyword>
<accession>A0A2Z2MCD0</accession>
<dbReference type="SUPFAM" id="SSF57829">
    <property type="entry name" value="Zn-binding ribosomal proteins"/>
    <property type="match status" value="1"/>
</dbReference>
<dbReference type="EMBL" id="CP014862">
    <property type="protein sequence ID" value="ASJ03506.1"/>
    <property type="molecule type" value="Genomic_DNA"/>
</dbReference>
<evidence type="ECO:0000256" key="3">
    <source>
        <dbReference type="ARBA" id="ARBA00022833"/>
    </source>
</evidence>
<comment type="subunit">
    <text evidence="6">Part of the 30S ribosomal subunit.</text>
</comment>
<feature type="binding site" evidence="6">
    <location>
        <position position="50"/>
    </location>
    <ligand>
        <name>Zn(2+)</name>
        <dbReference type="ChEBI" id="CHEBI:29105"/>
    </ligand>
</feature>
<dbReference type="GO" id="GO:0006412">
    <property type="term" value="P:translation"/>
    <property type="evidence" value="ECO:0007669"/>
    <property type="project" value="UniProtKB-UniRule"/>
</dbReference>
<reference evidence="8 9" key="1">
    <citation type="submission" date="2016-03" db="EMBL/GenBank/DDBJ databases">
        <title>Complete genome sequence of Thermococcus profundus strain DT5432.</title>
        <authorList>
            <person name="Oger P.M."/>
        </authorList>
    </citation>
    <scope>NUCLEOTIDE SEQUENCE [LARGE SCALE GENOMIC DNA]</scope>
    <source>
        <strain evidence="8 9">DT 5432</strain>
    </source>
</reference>
<sequence>MAKGKGGKKKTSQKWKLYEVQGGKVKRKNRFCPRCGPGVFMADHGDRWSCGRCGYTEWKKK</sequence>
<evidence type="ECO:0000256" key="4">
    <source>
        <dbReference type="ARBA" id="ARBA00022980"/>
    </source>
</evidence>
<evidence type="ECO:0000256" key="1">
    <source>
        <dbReference type="ARBA" id="ARBA00022723"/>
    </source>
</evidence>
<dbReference type="Gene3D" id="6.20.50.180">
    <property type="match status" value="1"/>
</dbReference>
<keyword evidence="5 6" id="KW-0687">Ribonucleoprotein</keyword>
<dbReference type="InterPro" id="IPR011332">
    <property type="entry name" value="Ribosomal_zn-bd"/>
</dbReference>
<evidence type="ECO:0000256" key="6">
    <source>
        <dbReference type="HAMAP-Rule" id="MF_00777"/>
    </source>
</evidence>
<evidence type="ECO:0000313" key="9">
    <source>
        <dbReference type="Proteomes" id="UP000250179"/>
    </source>
</evidence>
<keyword evidence="2 6" id="KW-0863">Zinc-finger</keyword>